<comment type="caution">
    <text evidence="2">The sequence shown here is derived from an EMBL/GenBank/DDBJ whole genome shotgun (WGS) entry which is preliminary data.</text>
</comment>
<gene>
    <name evidence="2" type="ORF">OC846_006747</name>
</gene>
<evidence type="ECO:0000256" key="1">
    <source>
        <dbReference type="SAM" id="SignalP"/>
    </source>
</evidence>
<dbReference type="Proteomes" id="UP001176517">
    <property type="component" value="Unassembled WGS sequence"/>
</dbReference>
<feature type="chain" id="PRO_5042992086" evidence="1">
    <location>
        <begin position="26"/>
        <end position="322"/>
    </location>
</feature>
<organism evidence="2 3">
    <name type="scientific">Tilletia horrida</name>
    <dbReference type="NCBI Taxonomy" id="155126"/>
    <lineage>
        <taxon>Eukaryota</taxon>
        <taxon>Fungi</taxon>
        <taxon>Dikarya</taxon>
        <taxon>Basidiomycota</taxon>
        <taxon>Ustilaginomycotina</taxon>
        <taxon>Exobasidiomycetes</taxon>
        <taxon>Tilletiales</taxon>
        <taxon>Tilletiaceae</taxon>
        <taxon>Tilletia</taxon>
    </lineage>
</organism>
<keyword evidence="3" id="KW-1185">Reference proteome</keyword>
<protein>
    <submittedName>
        <fullName evidence="2">Uncharacterized protein</fullName>
    </submittedName>
</protein>
<name>A0AAN6GIW5_9BASI</name>
<sequence>MFHRAAPMISAWMAVVSVLLPAVSASAVNARNNSLISLPHGAGFPGQGDSLLSARGQCQCSSCDPNNNPTVIVMGYYSDSNCQNELSTVSYTAFGDSPSGCASCNPGLLPSGPSFYGKVKSGNDGVQADLTRDQVCPPGGPDAVIATFDVGSPTCIQLQGITGEEGMSVYGAGGAILAKKRAEKRDTQSCSGFTVTSQQNTYTASQQVSDTVNCQNSAAPCTISRAQQHTTTITSKYSATAGFDIEGISASVTFGQDYSDSESTTLQDTFSVPVNQEGFLTTYSAATLFQGTFTGCPDGDVPGEALVPKANGVTYQVTLTNQ</sequence>
<proteinExistence type="predicted"/>
<dbReference type="Pfam" id="PF19535">
    <property type="entry name" value="DUF6060"/>
    <property type="match status" value="1"/>
</dbReference>
<dbReference type="AlphaFoldDB" id="A0AAN6GIW5"/>
<dbReference type="EMBL" id="JAPDMZ010000529">
    <property type="protein sequence ID" value="KAK0542414.1"/>
    <property type="molecule type" value="Genomic_DNA"/>
</dbReference>
<evidence type="ECO:0000313" key="3">
    <source>
        <dbReference type="Proteomes" id="UP001176517"/>
    </source>
</evidence>
<keyword evidence="1" id="KW-0732">Signal</keyword>
<feature type="signal peptide" evidence="1">
    <location>
        <begin position="1"/>
        <end position="25"/>
    </location>
</feature>
<reference evidence="2" key="1">
    <citation type="journal article" date="2023" name="PhytoFront">
        <title>Draft Genome Resources of Seven Strains of Tilletia horrida, Causal Agent of Kernel Smut of Rice.</title>
        <authorList>
            <person name="Khanal S."/>
            <person name="Antony Babu S."/>
            <person name="Zhou X.G."/>
        </authorList>
    </citation>
    <scope>NUCLEOTIDE SEQUENCE</scope>
    <source>
        <strain evidence="2">TX6</strain>
    </source>
</reference>
<dbReference type="InterPro" id="IPR045702">
    <property type="entry name" value="DUF6060"/>
</dbReference>
<evidence type="ECO:0000313" key="2">
    <source>
        <dbReference type="EMBL" id="KAK0542414.1"/>
    </source>
</evidence>
<accession>A0AAN6GIW5</accession>